<keyword evidence="13" id="KW-1185">Reference proteome</keyword>
<evidence type="ECO:0000256" key="1">
    <source>
        <dbReference type="ARBA" id="ARBA00004651"/>
    </source>
</evidence>
<dbReference type="InterPro" id="IPR001320">
    <property type="entry name" value="Iontro_rcpt_C"/>
</dbReference>
<comment type="caution">
    <text evidence="12">The sequence shown here is derived from an EMBL/GenBank/DDBJ whole genome shotgun (WGS) entry which is preliminary data.</text>
</comment>
<keyword evidence="6 9" id="KW-0472">Membrane</keyword>
<evidence type="ECO:0000256" key="2">
    <source>
        <dbReference type="ARBA" id="ARBA00008685"/>
    </source>
</evidence>
<feature type="domain" description="Ionotropic glutamate receptor C-terminal" evidence="11">
    <location>
        <begin position="302"/>
        <end position="575"/>
    </location>
</feature>
<dbReference type="Proteomes" id="UP001286313">
    <property type="component" value="Unassembled WGS sequence"/>
</dbReference>
<evidence type="ECO:0000256" key="6">
    <source>
        <dbReference type="ARBA" id="ARBA00023136"/>
    </source>
</evidence>
<proteinExistence type="inferred from homology"/>
<evidence type="ECO:0000313" key="12">
    <source>
        <dbReference type="EMBL" id="KAK3886345.1"/>
    </source>
</evidence>
<evidence type="ECO:0000256" key="3">
    <source>
        <dbReference type="ARBA" id="ARBA00022475"/>
    </source>
</evidence>
<evidence type="ECO:0000256" key="8">
    <source>
        <dbReference type="ARBA" id="ARBA00023180"/>
    </source>
</evidence>
<organism evidence="12 13">
    <name type="scientific">Petrolisthes cinctipes</name>
    <name type="common">Flat porcelain crab</name>
    <dbReference type="NCBI Taxonomy" id="88211"/>
    <lineage>
        <taxon>Eukaryota</taxon>
        <taxon>Metazoa</taxon>
        <taxon>Ecdysozoa</taxon>
        <taxon>Arthropoda</taxon>
        <taxon>Crustacea</taxon>
        <taxon>Multicrustacea</taxon>
        <taxon>Malacostraca</taxon>
        <taxon>Eumalacostraca</taxon>
        <taxon>Eucarida</taxon>
        <taxon>Decapoda</taxon>
        <taxon>Pleocyemata</taxon>
        <taxon>Anomura</taxon>
        <taxon>Galatheoidea</taxon>
        <taxon>Porcellanidae</taxon>
        <taxon>Petrolisthes</taxon>
    </lineage>
</organism>
<dbReference type="GO" id="GO:0005886">
    <property type="term" value="C:plasma membrane"/>
    <property type="evidence" value="ECO:0007669"/>
    <property type="project" value="UniProtKB-SubCell"/>
</dbReference>
<dbReference type="Gene3D" id="1.10.287.70">
    <property type="match status" value="1"/>
</dbReference>
<dbReference type="GO" id="GO:0015276">
    <property type="term" value="F:ligand-gated monoatomic ion channel activity"/>
    <property type="evidence" value="ECO:0007669"/>
    <property type="project" value="InterPro"/>
</dbReference>
<evidence type="ECO:0000256" key="10">
    <source>
        <dbReference type="SAM" id="SignalP"/>
    </source>
</evidence>
<gene>
    <name evidence="12" type="ORF">Pcinc_009501</name>
</gene>
<comment type="similarity">
    <text evidence="2">Belongs to the glutamate-gated ion channel (TC 1.A.10.1) family.</text>
</comment>
<comment type="subcellular location">
    <subcellularLocation>
        <location evidence="1">Cell membrane</location>
        <topology evidence="1">Multi-pass membrane protein</topology>
    </subcellularLocation>
</comment>
<feature type="transmembrane region" description="Helical" evidence="9">
    <location>
        <begin position="334"/>
        <end position="350"/>
    </location>
</feature>
<feature type="signal peptide" evidence="10">
    <location>
        <begin position="1"/>
        <end position="17"/>
    </location>
</feature>
<keyword evidence="5 9" id="KW-1133">Transmembrane helix</keyword>
<accession>A0AAE1KYF4</accession>
<dbReference type="EMBL" id="JAWQEG010000705">
    <property type="protein sequence ID" value="KAK3886345.1"/>
    <property type="molecule type" value="Genomic_DNA"/>
</dbReference>
<evidence type="ECO:0000313" key="13">
    <source>
        <dbReference type="Proteomes" id="UP001286313"/>
    </source>
</evidence>
<name>A0AAE1KYF4_PETCI</name>
<dbReference type="AlphaFoldDB" id="A0AAE1KYF4"/>
<dbReference type="InterPro" id="IPR052192">
    <property type="entry name" value="Insect_Ionotropic_Sensory_Rcpt"/>
</dbReference>
<keyword evidence="8" id="KW-0325">Glycoprotein</keyword>
<evidence type="ECO:0000256" key="7">
    <source>
        <dbReference type="ARBA" id="ARBA00023170"/>
    </source>
</evidence>
<keyword evidence="7" id="KW-0675">Receptor</keyword>
<reference evidence="12" key="1">
    <citation type="submission" date="2023-10" db="EMBL/GenBank/DDBJ databases">
        <title>Genome assemblies of two species of porcelain crab, Petrolisthes cinctipes and Petrolisthes manimaculis (Anomura: Porcellanidae).</title>
        <authorList>
            <person name="Angst P."/>
        </authorList>
    </citation>
    <scope>NUCLEOTIDE SEQUENCE</scope>
    <source>
        <strain evidence="12">PB745_01</strain>
        <tissue evidence="12">Gill</tissue>
    </source>
</reference>
<evidence type="ECO:0000256" key="9">
    <source>
        <dbReference type="SAM" id="Phobius"/>
    </source>
</evidence>
<keyword evidence="3" id="KW-1003">Cell membrane</keyword>
<dbReference type="Gene3D" id="3.40.190.10">
    <property type="entry name" value="Periplasmic binding protein-like II"/>
    <property type="match status" value="1"/>
</dbReference>
<evidence type="ECO:0000259" key="11">
    <source>
        <dbReference type="Pfam" id="PF00060"/>
    </source>
</evidence>
<feature type="transmembrane region" description="Helical" evidence="9">
    <location>
        <begin position="573"/>
        <end position="593"/>
    </location>
</feature>
<dbReference type="Pfam" id="PF00060">
    <property type="entry name" value="Lig_chan"/>
    <property type="match status" value="1"/>
</dbReference>
<dbReference type="GO" id="GO:0050906">
    <property type="term" value="P:detection of stimulus involved in sensory perception"/>
    <property type="evidence" value="ECO:0007669"/>
    <property type="project" value="UniProtKB-ARBA"/>
</dbReference>
<feature type="chain" id="PRO_5042290167" description="Ionotropic glutamate receptor C-terminal domain-containing protein" evidence="10">
    <location>
        <begin position="18"/>
        <end position="607"/>
    </location>
</feature>
<evidence type="ECO:0000256" key="4">
    <source>
        <dbReference type="ARBA" id="ARBA00022692"/>
    </source>
</evidence>
<dbReference type="PANTHER" id="PTHR42643">
    <property type="entry name" value="IONOTROPIC RECEPTOR 20A-RELATED"/>
    <property type="match status" value="1"/>
</dbReference>
<sequence>MVMVVTFFPFLASSTGTLYPGSEFTGSFSGEEVVKALVEVVGANYSSSSSSSSSSSNTVITLADSSPLALLTLQGCGWVCERGTGVVRIPHDNNFTVDDLTPTLTHARTMRKLSSLVTVVLVSEDVEFLVRMGGWAQENRLLVWWTRLVVVTRLPMPHLHALISSSWTYSMMNALVVNVEDSKLIFSFQEGEVKVTALPFPPYWDEVEEGRYSGTDYFMLAALAKALNFTISVLPTANWGQVTAKVQERESFLATVIYAVFPQRLEEYDYTYMFEYASHAFCMSKPALKPQWQSMYYPLQDQVWASTLALIIIVPLVFLMVVRVDGSCSGDSDGWVVIGVVGTLLAQNLPRGMMAGGPSMRVLVAFWLVFAFILGVAYRGNLTASLTAPKYPTRIESLSQLVASGAIVTMPPYGAQFRDFFTESESSDFQSLGERVKIVPTALSGIQESTTLKQAHMEARRYLEWVIAQKFTRVDGSTRLYVARENVFPGLSAWPIPHDAPYKPNIDRSIMAVREGGLYEKWSMDVIGEARRVSRAKQQGSQGQGQGQGEIAAGTEANLGVKALTIQHLQGPLLLLVLTLGFSFIAFLIEVVMGKYCSCTSPIPQQH</sequence>
<keyword evidence="4 9" id="KW-0812">Transmembrane</keyword>
<feature type="transmembrane region" description="Helical" evidence="9">
    <location>
        <begin position="303"/>
        <end position="322"/>
    </location>
</feature>
<keyword evidence="10" id="KW-0732">Signal</keyword>
<feature type="transmembrane region" description="Helical" evidence="9">
    <location>
        <begin position="362"/>
        <end position="380"/>
    </location>
</feature>
<dbReference type="SUPFAM" id="SSF53850">
    <property type="entry name" value="Periplasmic binding protein-like II"/>
    <property type="match status" value="1"/>
</dbReference>
<evidence type="ECO:0000256" key="5">
    <source>
        <dbReference type="ARBA" id="ARBA00022989"/>
    </source>
</evidence>
<protein>
    <recommendedName>
        <fullName evidence="11">Ionotropic glutamate receptor C-terminal domain-containing protein</fullName>
    </recommendedName>
</protein>
<dbReference type="PANTHER" id="PTHR42643:SF24">
    <property type="entry name" value="IONOTROPIC RECEPTOR 60A"/>
    <property type="match status" value="1"/>
</dbReference>